<dbReference type="GO" id="GO:0003723">
    <property type="term" value="F:RNA binding"/>
    <property type="evidence" value="ECO:0007669"/>
    <property type="project" value="InterPro"/>
</dbReference>
<dbReference type="OrthoDB" id="2447778at2759"/>
<feature type="compositionally biased region" description="Basic residues" evidence="1">
    <location>
        <begin position="558"/>
        <end position="573"/>
    </location>
</feature>
<evidence type="ECO:0000259" key="2">
    <source>
        <dbReference type="Pfam" id="PF00910"/>
    </source>
</evidence>
<protein>
    <recommendedName>
        <fullName evidence="2">Helicase superfamily 3 single-stranded DNA/RNA virus domain-containing protein</fullName>
    </recommendedName>
</protein>
<organism evidence="3 4">
    <name type="scientific">Gigaspora rosea</name>
    <dbReference type="NCBI Taxonomy" id="44941"/>
    <lineage>
        <taxon>Eukaryota</taxon>
        <taxon>Fungi</taxon>
        <taxon>Fungi incertae sedis</taxon>
        <taxon>Mucoromycota</taxon>
        <taxon>Glomeromycotina</taxon>
        <taxon>Glomeromycetes</taxon>
        <taxon>Diversisporales</taxon>
        <taxon>Gigasporaceae</taxon>
        <taxon>Gigaspora</taxon>
    </lineage>
</organism>
<accession>A0A397UD87</accession>
<dbReference type="GO" id="GO:0003724">
    <property type="term" value="F:RNA helicase activity"/>
    <property type="evidence" value="ECO:0007669"/>
    <property type="project" value="InterPro"/>
</dbReference>
<dbReference type="Proteomes" id="UP000266673">
    <property type="component" value="Unassembled WGS sequence"/>
</dbReference>
<reference evidence="3 4" key="1">
    <citation type="submission" date="2018-06" db="EMBL/GenBank/DDBJ databases">
        <title>Comparative genomics reveals the genomic features of Rhizophagus irregularis, R. cerebriforme, R. diaphanum and Gigaspora rosea, and their symbiotic lifestyle signature.</title>
        <authorList>
            <person name="Morin E."/>
            <person name="San Clemente H."/>
            <person name="Chen E.C.H."/>
            <person name="De La Providencia I."/>
            <person name="Hainaut M."/>
            <person name="Kuo A."/>
            <person name="Kohler A."/>
            <person name="Murat C."/>
            <person name="Tang N."/>
            <person name="Roy S."/>
            <person name="Loubradou J."/>
            <person name="Henrissat B."/>
            <person name="Grigoriev I.V."/>
            <person name="Corradi N."/>
            <person name="Roux C."/>
            <person name="Martin F.M."/>
        </authorList>
    </citation>
    <scope>NUCLEOTIDE SEQUENCE [LARGE SCALE GENOMIC DNA]</scope>
    <source>
        <strain evidence="3 4">DAOM 194757</strain>
    </source>
</reference>
<name>A0A397UD87_9GLOM</name>
<evidence type="ECO:0000313" key="4">
    <source>
        <dbReference type="Proteomes" id="UP000266673"/>
    </source>
</evidence>
<dbReference type="Gene3D" id="3.40.1310.20">
    <property type="match status" value="1"/>
</dbReference>
<sequence length="659" mass="78050">MTKITSETRFRKFNFTLYEKLDTIYSHITNLFNDKSCPFSILKFQFELNYNSKEPGKHHVQGFARVRKGQLRLGSYDSITQKGSGIKEIFEANIHIEFANGTDNECLAYTGKEYNRCKNPNHQKCKCDLFDLSKICKKCNETCERTFARISEDSNIAGPFEFIFDENKFKNNKKQESNNEEEIYYEMAVKEVMNGKDVDEVIVKYAYKCKNWGRTTQGLRDIARATKKQTINPLKEVNRFWEPCIIYIYGDTGTGKSNLCKELFPGIYQKDDIKQFENYNNDEFDYKRDTAILLDDFYGSNISWTNFLRLTNENHCLMDVKYGKTKIVAMYICITSNGPIENLYKNLRERNSSIDIKAFIRRVRFIIKFEGNPIDSRIGKGNVIRIFEKGNKQDFNNRIFDIEFNKETTLEQAEKVTIDLGIEGTIFQDTVTGYYYWRQSWENEINKYSTIENIDDITDRIITNIPKSDPGKRIIVSSSKDKKTKNIKHSKQHNFDEYNPQIESSKRKHEDEYQIQENTNKKQKLNFENNQFKNSDTESEYSSISGYDTDDSENTKEQKRKNKTKGKKPKYKNQFKLSQQEQFDIDKDIQFEIDQQQFQIQQNYQKDLNKQQVIKSDDDFDYTEDVELDIADEEFYEQFARENKYNNNYSGFKRMFKRL</sequence>
<dbReference type="AlphaFoldDB" id="A0A397UD87"/>
<dbReference type="EMBL" id="QKWP01001710">
    <property type="protein sequence ID" value="RIB07128.1"/>
    <property type="molecule type" value="Genomic_DNA"/>
</dbReference>
<feature type="compositionally biased region" description="Polar residues" evidence="1">
    <location>
        <begin position="526"/>
        <end position="546"/>
    </location>
</feature>
<evidence type="ECO:0000256" key="1">
    <source>
        <dbReference type="SAM" id="MobiDB-lite"/>
    </source>
</evidence>
<evidence type="ECO:0000313" key="3">
    <source>
        <dbReference type="EMBL" id="RIB07128.1"/>
    </source>
</evidence>
<keyword evidence="4" id="KW-1185">Reference proteome</keyword>
<gene>
    <name evidence="3" type="ORF">C2G38_2046254</name>
</gene>
<feature type="domain" description="Helicase superfamily 3 single-stranded DNA/RNA virus" evidence="2">
    <location>
        <begin position="246"/>
        <end position="337"/>
    </location>
</feature>
<dbReference type="SUPFAM" id="SSF52540">
    <property type="entry name" value="P-loop containing nucleoside triphosphate hydrolases"/>
    <property type="match status" value="1"/>
</dbReference>
<proteinExistence type="predicted"/>
<dbReference type="InterPro" id="IPR027417">
    <property type="entry name" value="P-loop_NTPase"/>
</dbReference>
<feature type="compositionally biased region" description="Basic residues" evidence="1">
    <location>
        <begin position="482"/>
        <end position="492"/>
    </location>
</feature>
<comment type="caution">
    <text evidence="3">The sequence shown here is derived from an EMBL/GenBank/DDBJ whole genome shotgun (WGS) entry which is preliminary data.</text>
</comment>
<feature type="region of interest" description="Disordered" evidence="1">
    <location>
        <begin position="468"/>
        <end position="573"/>
    </location>
</feature>
<dbReference type="Pfam" id="PF00910">
    <property type="entry name" value="RNA_helicase"/>
    <property type="match status" value="1"/>
</dbReference>
<dbReference type="InterPro" id="IPR000605">
    <property type="entry name" value="Helicase_SF3_ssDNA/RNA_vir"/>
</dbReference>